<organism evidence="2 3">
    <name type="scientific">Rangifer tarandus platyrhynchus</name>
    <name type="common">Svalbard reindeer</name>
    <dbReference type="NCBI Taxonomy" id="3082113"/>
    <lineage>
        <taxon>Eukaryota</taxon>
        <taxon>Metazoa</taxon>
        <taxon>Chordata</taxon>
        <taxon>Craniata</taxon>
        <taxon>Vertebrata</taxon>
        <taxon>Euteleostomi</taxon>
        <taxon>Mammalia</taxon>
        <taxon>Eutheria</taxon>
        <taxon>Laurasiatheria</taxon>
        <taxon>Artiodactyla</taxon>
        <taxon>Ruminantia</taxon>
        <taxon>Pecora</taxon>
        <taxon>Cervidae</taxon>
        <taxon>Odocoileinae</taxon>
        <taxon>Rangifer</taxon>
    </lineage>
</organism>
<dbReference type="EMBL" id="OX459942">
    <property type="protein sequence ID" value="CAI9176740.1"/>
    <property type="molecule type" value="Genomic_DNA"/>
</dbReference>
<feature type="region of interest" description="Disordered" evidence="1">
    <location>
        <begin position="1"/>
        <end position="24"/>
    </location>
</feature>
<proteinExistence type="predicted"/>
<reference evidence="2" key="1">
    <citation type="submission" date="2023-04" db="EMBL/GenBank/DDBJ databases">
        <authorList>
            <consortium name="ELIXIR-Norway"/>
        </authorList>
    </citation>
    <scope>NUCLEOTIDE SEQUENCE [LARGE SCALE GENOMIC DNA]</scope>
</reference>
<protein>
    <submittedName>
        <fullName evidence="2">Uncharacterized protein</fullName>
    </submittedName>
</protein>
<keyword evidence="3" id="KW-1185">Reference proteome</keyword>
<evidence type="ECO:0000313" key="3">
    <source>
        <dbReference type="Proteomes" id="UP001176941"/>
    </source>
</evidence>
<evidence type="ECO:0000256" key="1">
    <source>
        <dbReference type="SAM" id="MobiDB-lite"/>
    </source>
</evidence>
<name>A0ABN8ZRX7_RANTA</name>
<gene>
    <name evidence="2" type="ORF">MRATA1EN1_LOCUS25702</name>
</gene>
<accession>A0ABN8ZRX7</accession>
<dbReference type="Proteomes" id="UP001176941">
    <property type="component" value="Chromosome 6"/>
</dbReference>
<evidence type="ECO:0000313" key="2">
    <source>
        <dbReference type="EMBL" id="CAI9176740.1"/>
    </source>
</evidence>
<sequence length="68" mass="7199">MASRGRHSQSHSEAHPQVSPAPRGATCSVRFGSPLPVPALFRSACAACKVWPRVFVASCSAVSTDDKF</sequence>